<feature type="domain" description="C-type lectin" evidence="3">
    <location>
        <begin position="66"/>
        <end position="170"/>
    </location>
</feature>
<proteinExistence type="predicted"/>
<dbReference type="CDD" id="cd03593">
    <property type="entry name" value="CLECT_NK_receptors_like"/>
    <property type="match status" value="1"/>
</dbReference>
<dbReference type="Pfam" id="PF00059">
    <property type="entry name" value="Lectin_C"/>
    <property type="match status" value="1"/>
</dbReference>
<dbReference type="AlphaFoldDB" id="A0A9B0U8L5"/>
<dbReference type="SUPFAM" id="SSF56436">
    <property type="entry name" value="C-type lectin-like"/>
    <property type="match status" value="1"/>
</dbReference>
<evidence type="ECO:0000313" key="4">
    <source>
        <dbReference type="Proteomes" id="UP000504623"/>
    </source>
</evidence>
<evidence type="ECO:0000256" key="1">
    <source>
        <dbReference type="ARBA" id="ARBA00004401"/>
    </source>
</evidence>
<protein>
    <submittedName>
        <fullName evidence="5">C-type lectin domain family 2 member D</fullName>
    </submittedName>
</protein>
<dbReference type="OrthoDB" id="9906043at2759"/>
<sequence>MPKGHVLQVSFLSVGSQHDSVPGLGSLTLLCFSATASAANTIPGRKGEQSSEACVCTACRKEWIGFRGKCYYFSEDTRNWTHSQKFCASMEASLVLIETQEELNFLKRYKGPSDHWIGLSRESSRDIWKWTDGTNHNNSFIIKGVGECAYLNDNGVSSARTYTDRKWICNT</sequence>
<reference evidence="5" key="1">
    <citation type="submission" date="2025-08" db="UniProtKB">
        <authorList>
            <consortium name="RefSeq"/>
        </authorList>
    </citation>
    <scope>IDENTIFICATION</scope>
    <source>
        <tissue evidence="5">Spleen</tissue>
    </source>
</reference>
<dbReference type="PANTHER" id="PTHR45710:SF35">
    <property type="entry name" value="C-TYPE LECTIN DOMAIN FAMILY 2 MEMBER D"/>
    <property type="match status" value="1"/>
</dbReference>
<keyword evidence="2" id="KW-0430">Lectin</keyword>
<dbReference type="RefSeq" id="XP_006875544.1">
    <property type="nucleotide sequence ID" value="XM_006875482.1"/>
</dbReference>
<dbReference type="GO" id="GO:0009897">
    <property type="term" value="C:external side of plasma membrane"/>
    <property type="evidence" value="ECO:0007669"/>
    <property type="project" value="TreeGrafter"/>
</dbReference>
<dbReference type="SMART" id="SM00034">
    <property type="entry name" value="CLECT"/>
    <property type="match status" value="1"/>
</dbReference>
<dbReference type="InterPro" id="IPR016187">
    <property type="entry name" value="CTDL_fold"/>
</dbReference>
<evidence type="ECO:0000259" key="3">
    <source>
        <dbReference type="PROSITE" id="PS50041"/>
    </source>
</evidence>
<dbReference type="CTD" id="29121"/>
<dbReference type="InterPro" id="IPR033992">
    <property type="entry name" value="NKR-like_CTLD"/>
</dbReference>
<keyword evidence="4" id="KW-1185">Reference proteome</keyword>
<dbReference type="GO" id="GO:0030246">
    <property type="term" value="F:carbohydrate binding"/>
    <property type="evidence" value="ECO:0007669"/>
    <property type="project" value="UniProtKB-KW"/>
</dbReference>
<dbReference type="InterPro" id="IPR050828">
    <property type="entry name" value="C-type_lectin/matrix_domain"/>
</dbReference>
<dbReference type="PROSITE" id="PS50041">
    <property type="entry name" value="C_TYPE_LECTIN_2"/>
    <property type="match status" value="1"/>
</dbReference>
<name>A0A9B0U8L5_CHRAS</name>
<evidence type="ECO:0000313" key="5">
    <source>
        <dbReference type="RefSeq" id="XP_006875544.1"/>
    </source>
</evidence>
<accession>A0A9B0U8L5</accession>
<dbReference type="InterPro" id="IPR001304">
    <property type="entry name" value="C-type_lectin-like"/>
</dbReference>
<dbReference type="Proteomes" id="UP000504623">
    <property type="component" value="Unplaced"/>
</dbReference>
<gene>
    <name evidence="5" type="primary">CLEC2D</name>
</gene>
<organism evidence="4 5">
    <name type="scientific">Chrysochloris asiatica</name>
    <name type="common">Cape golden mole</name>
    <dbReference type="NCBI Taxonomy" id="185453"/>
    <lineage>
        <taxon>Eukaryota</taxon>
        <taxon>Metazoa</taxon>
        <taxon>Chordata</taxon>
        <taxon>Craniata</taxon>
        <taxon>Vertebrata</taxon>
        <taxon>Euteleostomi</taxon>
        <taxon>Mammalia</taxon>
        <taxon>Eutheria</taxon>
        <taxon>Afrotheria</taxon>
        <taxon>Chrysochloridae</taxon>
        <taxon>Chrysochlorinae</taxon>
        <taxon>Chrysochloris</taxon>
    </lineage>
</organism>
<dbReference type="InterPro" id="IPR016186">
    <property type="entry name" value="C-type_lectin-like/link_sf"/>
</dbReference>
<evidence type="ECO:0000256" key="2">
    <source>
        <dbReference type="ARBA" id="ARBA00022734"/>
    </source>
</evidence>
<dbReference type="GeneID" id="102828129"/>
<comment type="subcellular location">
    <subcellularLocation>
        <location evidence="1">Cell membrane</location>
        <topology evidence="1">Single-pass type II membrane protein</topology>
    </subcellularLocation>
</comment>
<dbReference type="PANTHER" id="PTHR45710">
    <property type="entry name" value="C-TYPE LECTIN DOMAIN-CONTAINING PROTEIN 180"/>
    <property type="match status" value="1"/>
</dbReference>
<dbReference type="Gene3D" id="3.10.100.10">
    <property type="entry name" value="Mannose-Binding Protein A, subunit A"/>
    <property type="match status" value="1"/>
</dbReference>